<feature type="domain" description="DDE-1" evidence="1">
    <location>
        <begin position="1"/>
        <end position="91"/>
    </location>
</feature>
<reference evidence="3" key="1">
    <citation type="submission" date="2018-10" db="EMBL/GenBank/DDBJ databases">
        <title>Effector identification in a new, highly contiguous assembly of the strawberry crown rot pathogen Phytophthora cactorum.</title>
        <authorList>
            <person name="Armitage A.D."/>
            <person name="Nellist C.F."/>
            <person name="Bates H."/>
            <person name="Vickerstaff R.J."/>
            <person name="Harrison R.J."/>
        </authorList>
    </citation>
    <scope>NUCLEOTIDE SEQUENCE</scope>
    <source>
        <strain evidence="2">15-7</strain>
        <strain evidence="3">4032</strain>
        <strain evidence="4">4040</strain>
        <strain evidence="5">P415</strain>
    </source>
</reference>
<accession>A0A8T1C2U2</accession>
<organism evidence="3 6">
    <name type="scientific">Phytophthora cactorum</name>
    <dbReference type="NCBI Taxonomy" id="29920"/>
    <lineage>
        <taxon>Eukaryota</taxon>
        <taxon>Sar</taxon>
        <taxon>Stramenopiles</taxon>
        <taxon>Oomycota</taxon>
        <taxon>Peronosporomycetes</taxon>
        <taxon>Peronosporales</taxon>
        <taxon>Peronosporaceae</taxon>
        <taxon>Phytophthora</taxon>
    </lineage>
</organism>
<dbReference type="EMBL" id="RCML01000422">
    <property type="protein sequence ID" value="KAG2977541.1"/>
    <property type="molecule type" value="Genomic_DNA"/>
</dbReference>
<proteinExistence type="predicted"/>
<gene>
    <name evidence="2" type="ORF">PC113_g12684</name>
    <name evidence="3" type="ORF">PC115_g12235</name>
    <name evidence="4" type="ORF">PC117_g13662</name>
    <name evidence="5" type="ORF">PC118_g12812</name>
</gene>
<dbReference type="EMBL" id="RCMI01000404">
    <property type="protein sequence ID" value="KAG2912750.1"/>
    <property type="molecule type" value="Genomic_DNA"/>
</dbReference>
<evidence type="ECO:0000313" key="3">
    <source>
        <dbReference type="EMBL" id="KAG2912750.1"/>
    </source>
</evidence>
<name>A0A8T1C2U2_9STRA</name>
<evidence type="ECO:0000313" key="4">
    <source>
        <dbReference type="EMBL" id="KAG2930615.1"/>
    </source>
</evidence>
<evidence type="ECO:0000259" key="1">
    <source>
        <dbReference type="Pfam" id="PF03184"/>
    </source>
</evidence>
<dbReference type="GO" id="GO:0003676">
    <property type="term" value="F:nucleic acid binding"/>
    <property type="evidence" value="ECO:0007669"/>
    <property type="project" value="InterPro"/>
</dbReference>
<dbReference type="EMBL" id="RCMG01000390">
    <property type="protein sequence ID" value="KAG2855156.1"/>
    <property type="molecule type" value="Genomic_DNA"/>
</dbReference>
<evidence type="ECO:0000313" key="2">
    <source>
        <dbReference type="EMBL" id="KAG2855156.1"/>
    </source>
</evidence>
<dbReference type="AlphaFoldDB" id="A0A8T1C2U2"/>
<sequence length="94" mass="10795">MDKALFRGYLKEPKAICADPRGQPKTVFLDNCSGHLEEEECKEELHHLNARLSYLPANATDLCQPADSLVIAKINDVWVRMWNNKKIELIDDKE</sequence>
<dbReference type="Proteomes" id="UP000735874">
    <property type="component" value="Unassembled WGS sequence"/>
</dbReference>
<evidence type="ECO:0000313" key="6">
    <source>
        <dbReference type="Proteomes" id="UP000774804"/>
    </source>
</evidence>
<comment type="caution">
    <text evidence="3">The sequence shown here is derived from an EMBL/GenBank/DDBJ whole genome shotgun (WGS) entry which is preliminary data.</text>
</comment>
<dbReference type="InterPro" id="IPR004875">
    <property type="entry name" value="DDE_SF_endonuclease_dom"/>
</dbReference>
<dbReference type="Pfam" id="PF03184">
    <property type="entry name" value="DDE_1"/>
    <property type="match status" value="1"/>
</dbReference>
<dbReference type="Proteomes" id="UP000736787">
    <property type="component" value="Unassembled WGS sequence"/>
</dbReference>
<evidence type="ECO:0000313" key="5">
    <source>
        <dbReference type="EMBL" id="KAG2977541.1"/>
    </source>
</evidence>
<dbReference type="Proteomes" id="UP000697107">
    <property type="component" value="Unassembled WGS sequence"/>
</dbReference>
<dbReference type="Proteomes" id="UP000774804">
    <property type="component" value="Unassembled WGS sequence"/>
</dbReference>
<protein>
    <recommendedName>
        <fullName evidence="1">DDE-1 domain-containing protein</fullName>
    </recommendedName>
</protein>
<dbReference type="VEuPathDB" id="FungiDB:PC110_g8850"/>
<dbReference type="EMBL" id="RCMK01000406">
    <property type="protein sequence ID" value="KAG2930615.1"/>
    <property type="molecule type" value="Genomic_DNA"/>
</dbReference>